<protein>
    <recommendedName>
        <fullName evidence="3">F-box domain-containing protein</fullName>
    </recommendedName>
</protein>
<dbReference type="AlphaFoldDB" id="A0A8H6I0G3"/>
<dbReference type="SUPFAM" id="SSF52047">
    <property type="entry name" value="RNI-like"/>
    <property type="match status" value="1"/>
</dbReference>
<dbReference type="InterPro" id="IPR036047">
    <property type="entry name" value="F-box-like_dom_sf"/>
</dbReference>
<dbReference type="Proteomes" id="UP000521943">
    <property type="component" value="Unassembled WGS sequence"/>
</dbReference>
<name>A0A8H6I0G3_9AGAR</name>
<proteinExistence type="predicted"/>
<evidence type="ECO:0000313" key="2">
    <source>
        <dbReference type="Proteomes" id="UP000521943"/>
    </source>
</evidence>
<accession>A0A8H6I0G3</accession>
<evidence type="ECO:0000313" key="1">
    <source>
        <dbReference type="EMBL" id="KAF6756444.1"/>
    </source>
</evidence>
<comment type="caution">
    <text evidence="1">The sequence shown here is derived from an EMBL/GenBank/DDBJ whole genome shotgun (WGS) entry which is preliminary data.</text>
</comment>
<keyword evidence="2" id="KW-1185">Reference proteome</keyword>
<reference evidence="1 2" key="1">
    <citation type="submission" date="2020-07" db="EMBL/GenBank/DDBJ databases">
        <title>Comparative genomics of pyrophilous fungi reveals a link between fire events and developmental genes.</title>
        <authorList>
            <consortium name="DOE Joint Genome Institute"/>
            <person name="Steindorff A.S."/>
            <person name="Carver A."/>
            <person name="Calhoun S."/>
            <person name="Stillman K."/>
            <person name="Liu H."/>
            <person name="Lipzen A."/>
            <person name="Pangilinan J."/>
            <person name="Labutti K."/>
            <person name="Bruns T.D."/>
            <person name="Grigoriev I.V."/>
        </authorList>
    </citation>
    <scope>NUCLEOTIDE SEQUENCE [LARGE SCALE GENOMIC DNA]</scope>
    <source>
        <strain evidence="1 2">CBS 144469</strain>
    </source>
</reference>
<evidence type="ECO:0008006" key="3">
    <source>
        <dbReference type="Google" id="ProtNLM"/>
    </source>
</evidence>
<organism evidence="1 2">
    <name type="scientific">Ephemerocybe angulata</name>
    <dbReference type="NCBI Taxonomy" id="980116"/>
    <lineage>
        <taxon>Eukaryota</taxon>
        <taxon>Fungi</taxon>
        <taxon>Dikarya</taxon>
        <taxon>Basidiomycota</taxon>
        <taxon>Agaricomycotina</taxon>
        <taxon>Agaricomycetes</taxon>
        <taxon>Agaricomycetidae</taxon>
        <taxon>Agaricales</taxon>
        <taxon>Agaricineae</taxon>
        <taxon>Psathyrellaceae</taxon>
        <taxon>Ephemerocybe</taxon>
    </lineage>
</organism>
<gene>
    <name evidence="1" type="ORF">DFP72DRAFT_1044996</name>
</gene>
<dbReference type="SUPFAM" id="SSF81383">
    <property type="entry name" value="F-box domain"/>
    <property type="match status" value="1"/>
</dbReference>
<dbReference type="EMBL" id="JACGCI010000026">
    <property type="protein sequence ID" value="KAF6756444.1"/>
    <property type="molecule type" value="Genomic_DNA"/>
</dbReference>
<dbReference type="OrthoDB" id="10388350at2759"/>
<dbReference type="Gene3D" id="1.20.1280.50">
    <property type="match status" value="1"/>
</dbReference>
<sequence length="570" mass="64897">MLKPTPTLDYSDSLPSELLCEIFLSVLALNKSSSVANIAELEGFRQVCKKWERTIVSTPELWASIHLDCTIDEGSVATSSKQLLPHHRTSKVKHIKTMARRLKRRYFPADDERVEAELVHKAIMDISHYASLSGSLPLSLSLKLPCRNEEVNLNFLNLERPIIERVRRLELTLSETAAYCFAYWPVERTEAVTPHEPNEGLSGLEGTGWPQLEDLRLVIPYSEDSNWSPPRRSLPIPTGKDGCTPMPRLTSLAIQMYGLDNPFYGDNRRLSRVYPTSHLTHLELDRLSMWDSHQPQFAYGLAVAAERRAHLEDLRLGFSRQLQPAYRESEVLSSALVDGTITFPKLKVLRLRVYHSSSCDSIWPGLDEDLSCALTLPSLEELSIAFCPDMPLSSCSPRNKDPRMKVSTLMSLLSHCGEKLRRLFLANIRFKSTPKPRIDMYSHILSHRVFRNLETLHLADDFLPFYTFMTDGIDDCTFLPCLRHVELRFGSRLPNKMGNLKEQFSRAAMFLESRNKGEMMDWPESLRPPAVVKHGLDCKTGTACGCLEHPRIFVGHSNYTYPIENLADRI</sequence>